<dbReference type="AlphaFoldDB" id="A0A7D9IPG2"/>
<dbReference type="EMBL" id="CACRXK020006693">
    <property type="protein sequence ID" value="CAB4010150.1"/>
    <property type="molecule type" value="Genomic_DNA"/>
</dbReference>
<evidence type="ECO:0000313" key="8">
    <source>
        <dbReference type="Proteomes" id="UP001152795"/>
    </source>
</evidence>
<reference evidence="7" key="1">
    <citation type="submission" date="2020-04" db="EMBL/GenBank/DDBJ databases">
        <authorList>
            <person name="Alioto T."/>
            <person name="Alioto T."/>
            <person name="Gomez Garrido J."/>
        </authorList>
    </citation>
    <scope>NUCLEOTIDE SEQUENCE</scope>
    <source>
        <strain evidence="7">A484AB</strain>
    </source>
</reference>
<protein>
    <recommendedName>
        <fullName evidence="6">Protein ST7 homolog</fullName>
    </recommendedName>
</protein>
<dbReference type="Proteomes" id="UP001152795">
    <property type="component" value="Unassembled WGS sequence"/>
</dbReference>
<evidence type="ECO:0000256" key="1">
    <source>
        <dbReference type="ARBA" id="ARBA00004141"/>
    </source>
</evidence>
<sequence>MAVNGESKDENQKEIKKVKKWIGWSWTYLWGVWFLTMIFLLYILRNPLKLRENVCLATTFLNALTPKFYVALTATSSFISGVILIFELWYFKRYGTSFIEQISVNHLGPWLSGTDGSSHPHQSIAECKVWRNPMNLFRGAEYQRYTWVTGKEPLTFYDMNLSSQDHQKFFTCEGDESSGVPSDTIMFSAWRERNAEKRIEIAHNALQQEGNSASAYILLAEEEATTIIQAESFLKQALKAIEGCIKSKFYPVKDDPIH</sequence>
<keyword evidence="8" id="KW-1185">Reference proteome</keyword>
<feature type="non-terminal residue" evidence="7">
    <location>
        <position position="258"/>
    </location>
</feature>
<dbReference type="Pfam" id="PF04184">
    <property type="entry name" value="ST7"/>
    <property type="match status" value="1"/>
</dbReference>
<organism evidence="7 8">
    <name type="scientific">Paramuricea clavata</name>
    <name type="common">Red gorgonian</name>
    <name type="synonym">Violescent sea-whip</name>
    <dbReference type="NCBI Taxonomy" id="317549"/>
    <lineage>
        <taxon>Eukaryota</taxon>
        <taxon>Metazoa</taxon>
        <taxon>Cnidaria</taxon>
        <taxon>Anthozoa</taxon>
        <taxon>Octocorallia</taxon>
        <taxon>Malacalcyonacea</taxon>
        <taxon>Plexauridae</taxon>
        <taxon>Paramuricea</taxon>
    </lineage>
</organism>
<dbReference type="PANTHER" id="PTHR12745:SF6">
    <property type="entry name" value="PROTEIN ST7 HOMOLOG"/>
    <property type="match status" value="1"/>
</dbReference>
<comment type="caution">
    <text evidence="7">The sequence shown here is derived from an EMBL/GenBank/DDBJ whole genome shotgun (WGS) entry which is preliminary data.</text>
</comment>
<evidence type="ECO:0000256" key="4">
    <source>
        <dbReference type="ARBA" id="ARBA00022989"/>
    </source>
</evidence>
<dbReference type="PANTHER" id="PTHR12745">
    <property type="entry name" value="SUPPRESSION OF TUMORIGENICITY 7"/>
    <property type="match status" value="1"/>
</dbReference>
<evidence type="ECO:0000313" key="7">
    <source>
        <dbReference type="EMBL" id="CAB4010150.1"/>
    </source>
</evidence>
<gene>
    <name evidence="7" type="ORF">PACLA_8A083875</name>
</gene>
<evidence type="ECO:0000256" key="3">
    <source>
        <dbReference type="ARBA" id="ARBA00022692"/>
    </source>
</evidence>
<dbReference type="OrthoDB" id="5914722at2759"/>
<accession>A0A7D9IPG2</accession>
<keyword evidence="3" id="KW-0812">Transmembrane</keyword>
<evidence type="ECO:0000256" key="5">
    <source>
        <dbReference type="ARBA" id="ARBA00023136"/>
    </source>
</evidence>
<dbReference type="GO" id="GO:0016020">
    <property type="term" value="C:membrane"/>
    <property type="evidence" value="ECO:0007669"/>
    <property type="project" value="UniProtKB-SubCell"/>
</dbReference>
<dbReference type="InterPro" id="IPR007311">
    <property type="entry name" value="ST7"/>
</dbReference>
<keyword evidence="5" id="KW-0472">Membrane</keyword>
<comment type="similarity">
    <text evidence="2">Belongs to the ST7 family.</text>
</comment>
<proteinExistence type="inferred from homology"/>
<name>A0A7D9IPG2_PARCT</name>
<keyword evidence="4" id="KW-1133">Transmembrane helix</keyword>
<evidence type="ECO:0000256" key="6">
    <source>
        <dbReference type="ARBA" id="ARBA00040270"/>
    </source>
</evidence>
<comment type="subcellular location">
    <subcellularLocation>
        <location evidence="1">Membrane</location>
        <topology evidence="1">Multi-pass membrane protein</topology>
    </subcellularLocation>
</comment>
<evidence type="ECO:0000256" key="2">
    <source>
        <dbReference type="ARBA" id="ARBA00009751"/>
    </source>
</evidence>